<dbReference type="PANTHER" id="PTHR43569:SF2">
    <property type="entry name" value="AMIDOHYDROLASE-RELATED DOMAIN-CONTAINING PROTEIN"/>
    <property type="match status" value="1"/>
</dbReference>
<dbReference type="Pfam" id="PF04909">
    <property type="entry name" value="Amidohydro_2"/>
    <property type="match status" value="1"/>
</dbReference>
<dbReference type="AlphaFoldDB" id="A0A381NSA1"/>
<protein>
    <recommendedName>
        <fullName evidence="2">Amidohydrolase-related domain-containing protein</fullName>
    </recommendedName>
</protein>
<dbReference type="Gene3D" id="3.20.20.140">
    <property type="entry name" value="Metal-dependent hydrolases"/>
    <property type="match status" value="1"/>
</dbReference>
<sequence length="283" mass="32521">MKIVDSHQHFWDLSRFNYEWMGADSPLRVNRSPSELRSLINAANVEYTVLIQAHSSVEETRWLLEIANEQNFVLGVTGWVDLTDPKVGNVLDRLQENKYLKGIRHIWEDESDPSWLFTSGAVEGLKEVQRRDLIYEFLVRPPNLKYIPRIMEQVPDLRAVVDHIAKPAISEKKREPWLSDLGEVAKCGDLFCKISGMVTEADHLNWSIDELKPYVNDVLELFDYDRLMFGTDWPVCTLAASYESVVQVGQTLLNDVPEEGKALILRDTAIDFYRLDVPKEIGS</sequence>
<dbReference type="InterPro" id="IPR052350">
    <property type="entry name" value="Metallo-dep_Lactonases"/>
</dbReference>
<evidence type="ECO:0000313" key="3">
    <source>
        <dbReference type="EMBL" id="SUZ57475.1"/>
    </source>
</evidence>
<dbReference type="PANTHER" id="PTHR43569">
    <property type="entry name" value="AMIDOHYDROLASE"/>
    <property type="match status" value="1"/>
</dbReference>
<dbReference type="InterPro" id="IPR006680">
    <property type="entry name" value="Amidohydro-rel"/>
</dbReference>
<feature type="domain" description="Amidohydrolase-related" evidence="2">
    <location>
        <begin position="4"/>
        <end position="275"/>
    </location>
</feature>
<name>A0A381NSA1_9ZZZZ</name>
<dbReference type="SUPFAM" id="SSF51556">
    <property type="entry name" value="Metallo-dependent hydrolases"/>
    <property type="match status" value="1"/>
</dbReference>
<dbReference type="InterPro" id="IPR032466">
    <property type="entry name" value="Metal_Hydrolase"/>
</dbReference>
<reference evidence="3" key="1">
    <citation type="submission" date="2018-05" db="EMBL/GenBank/DDBJ databases">
        <authorList>
            <person name="Lanie J.A."/>
            <person name="Ng W.-L."/>
            <person name="Kazmierczak K.M."/>
            <person name="Andrzejewski T.M."/>
            <person name="Davidsen T.M."/>
            <person name="Wayne K.J."/>
            <person name="Tettelin H."/>
            <person name="Glass J.I."/>
            <person name="Rusch D."/>
            <person name="Podicherti R."/>
            <person name="Tsui H.-C.T."/>
            <person name="Winkler M.E."/>
        </authorList>
    </citation>
    <scope>NUCLEOTIDE SEQUENCE</scope>
</reference>
<comment type="similarity">
    <text evidence="1">Belongs to the metallo-dependent hydrolases superfamily.</text>
</comment>
<evidence type="ECO:0000256" key="1">
    <source>
        <dbReference type="ARBA" id="ARBA00038310"/>
    </source>
</evidence>
<dbReference type="GO" id="GO:0016787">
    <property type="term" value="F:hydrolase activity"/>
    <property type="evidence" value="ECO:0007669"/>
    <property type="project" value="InterPro"/>
</dbReference>
<accession>A0A381NSA1</accession>
<gene>
    <name evidence="3" type="ORF">METZ01_LOCUS10329</name>
</gene>
<dbReference type="EMBL" id="UINC01000559">
    <property type="protein sequence ID" value="SUZ57475.1"/>
    <property type="molecule type" value="Genomic_DNA"/>
</dbReference>
<proteinExistence type="inferred from homology"/>
<organism evidence="3">
    <name type="scientific">marine metagenome</name>
    <dbReference type="NCBI Taxonomy" id="408172"/>
    <lineage>
        <taxon>unclassified sequences</taxon>
        <taxon>metagenomes</taxon>
        <taxon>ecological metagenomes</taxon>
    </lineage>
</organism>
<evidence type="ECO:0000259" key="2">
    <source>
        <dbReference type="Pfam" id="PF04909"/>
    </source>
</evidence>